<feature type="domain" description="Chromosome partition protein MukF middle" evidence="9">
    <location>
        <begin position="121"/>
        <end position="287"/>
    </location>
</feature>
<organism evidence="11 12">
    <name type="scientific">Thorsellia kenyensis</name>
    <dbReference type="NCBI Taxonomy" id="1549888"/>
    <lineage>
        <taxon>Bacteria</taxon>
        <taxon>Pseudomonadati</taxon>
        <taxon>Pseudomonadota</taxon>
        <taxon>Gammaproteobacteria</taxon>
        <taxon>Enterobacterales</taxon>
        <taxon>Thorselliaceae</taxon>
        <taxon>Thorsellia</taxon>
    </lineage>
</organism>
<evidence type="ECO:0000256" key="1">
    <source>
        <dbReference type="ARBA" id="ARBA00022490"/>
    </source>
</evidence>
<keyword evidence="7" id="KW-0175">Coiled coil</keyword>
<dbReference type="Gene3D" id="1.20.58.590">
    <property type="entry name" value="Chromosome partition protein MukF, middle domain"/>
    <property type="match status" value="1"/>
</dbReference>
<feature type="domain" description="Chromosome partition protein MukF C-terminal" evidence="10">
    <location>
        <begin position="289"/>
        <end position="444"/>
    </location>
</feature>
<dbReference type="NCBIfam" id="NF003615">
    <property type="entry name" value="PRK05260.1"/>
    <property type="match status" value="1"/>
</dbReference>
<feature type="domain" description="Chromosome partition protein MukF winged-helix" evidence="8">
    <location>
        <begin position="3"/>
        <end position="117"/>
    </location>
</feature>
<evidence type="ECO:0000259" key="10">
    <source>
        <dbReference type="Pfam" id="PF17193"/>
    </source>
</evidence>
<keyword evidence="3" id="KW-0159">Chromosome partition</keyword>
<evidence type="ECO:0000256" key="7">
    <source>
        <dbReference type="SAM" id="Coils"/>
    </source>
</evidence>
<evidence type="ECO:0000259" key="9">
    <source>
        <dbReference type="Pfam" id="PF17192"/>
    </source>
</evidence>
<keyword evidence="12" id="KW-1185">Reference proteome</keyword>
<evidence type="ECO:0000313" key="12">
    <source>
        <dbReference type="Proteomes" id="UP001589758"/>
    </source>
</evidence>
<evidence type="ECO:0000256" key="4">
    <source>
        <dbReference type="ARBA" id="ARBA00022837"/>
    </source>
</evidence>
<proteinExistence type="predicted"/>
<gene>
    <name evidence="11" type="primary">mukF</name>
    <name evidence="11" type="ORF">ACFFIT_09845</name>
</gene>
<evidence type="ECO:0000313" key="11">
    <source>
        <dbReference type="EMBL" id="MFC0180377.1"/>
    </source>
</evidence>
<evidence type="ECO:0000256" key="2">
    <source>
        <dbReference type="ARBA" id="ARBA00022618"/>
    </source>
</evidence>
<evidence type="ECO:0000256" key="3">
    <source>
        <dbReference type="ARBA" id="ARBA00022829"/>
    </source>
</evidence>
<dbReference type="SUPFAM" id="SSF46785">
    <property type="entry name" value="Winged helix' DNA-binding domain"/>
    <property type="match status" value="1"/>
</dbReference>
<accession>A0ABV6CBK6</accession>
<dbReference type="EMBL" id="JBHLXE010000100">
    <property type="protein sequence ID" value="MFC0180377.1"/>
    <property type="molecule type" value="Genomic_DNA"/>
</dbReference>
<evidence type="ECO:0000256" key="5">
    <source>
        <dbReference type="ARBA" id="ARBA00023067"/>
    </source>
</evidence>
<dbReference type="InterPro" id="IPR036141">
    <property type="entry name" value="MukF_M_sp"/>
</dbReference>
<sequence length="452" mass="51809">MSEMSHSIPELVDWAQKHDFSIQLPQERLVFLLALATLNAERIDGELGEGDLIDVFRHVSQSFALADETINLRANNAINDMVKQRLLNRFVSEVIEGNAIYRLTPLGIGISEYYIRQREFSTLKLSMQLAVVAHELKRAADSAHEGGDEFHWHRHVYAPLKYSVAEIFDSIDLSQRMLDEQQQTVKEQIAQLLSQNWQSAMASSEKLLAETSNTLRELQDTLEAAADKLQTHLLTIQDALLIEPNHSLIAGQNLIDKLIFELQNKLDRIISWGQQSIDLWIGFDKHVHKFIRTAIDLDKNRVFASRLRQSIQRYFDAPWALTSVYADRLYDMRDEQLALREDEVTGELPDELEFETFDSIKEQLSGMIQAKLSRYPNENKPINLAEILSDYLTQHPKKSHFDLARIIVDEAVRLGIATDDLIGIAAKWQNINDYGAKVQANTITYFHERIGD</sequence>
<dbReference type="InterPro" id="IPR036388">
    <property type="entry name" value="WH-like_DNA-bd_sf"/>
</dbReference>
<dbReference type="Gene3D" id="1.10.225.40">
    <property type="entry name" value="MukF, C-terminal domain"/>
    <property type="match status" value="1"/>
</dbReference>
<dbReference type="Pfam" id="PF17192">
    <property type="entry name" value="MukF_M"/>
    <property type="match status" value="1"/>
</dbReference>
<dbReference type="InterPro" id="IPR033439">
    <property type="entry name" value="MukF_WHTH"/>
</dbReference>
<dbReference type="Pfam" id="PF17193">
    <property type="entry name" value="MukF_C"/>
    <property type="match status" value="1"/>
</dbReference>
<comment type="caution">
    <text evidence="11">The sequence shown here is derived from an EMBL/GenBank/DDBJ whole genome shotgun (WGS) entry which is preliminary data.</text>
</comment>
<dbReference type="InterPro" id="IPR033441">
    <property type="entry name" value="MukF_C"/>
</dbReference>
<dbReference type="CDD" id="cd16337">
    <property type="entry name" value="MukF_C"/>
    <property type="match status" value="1"/>
</dbReference>
<dbReference type="Pfam" id="PF03882">
    <property type="entry name" value="WHD_KicB"/>
    <property type="match status" value="1"/>
</dbReference>
<keyword evidence="4" id="KW-0106">Calcium</keyword>
<dbReference type="Proteomes" id="UP001589758">
    <property type="component" value="Unassembled WGS sequence"/>
</dbReference>
<dbReference type="RefSeq" id="WP_385877487.1">
    <property type="nucleotide sequence ID" value="NZ_JBHLXE010000100.1"/>
</dbReference>
<evidence type="ECO:0000256" key="6">
    <source>
        <dbReference type="ARBA" id="ARBA00023306"/>
    </source>
</evidence>
<evidence type="ECO:0000259" key="8">
    <source>
        <dbReference type="Pfam" id="PF03882"/>
    </source>
</evidence>
<keyword evidence="5" id="KW-0226">DNA condensation</keyword>
<dbReference type="InterPro" id="IPR036390">
    <property type="entry name" value="WH_DNA-bd_sf"/>
</dbReference>
<dbReference type="Gene3D" id="1.10.10.10">
    <property type="entry name" value="Winged helix-like DNA-binding domain superfamily/Winged helix DNA-binding domain"/>
    <property type="match status" value="1"/>
</dbReference>
<keyword evidence="1" id="KW-0963">Cytoplasm</keyword>
<dbReference type="SUPFAM" id="SSF140570">
    <property type="entry name" value="MukF C-terminal domain-like"/>
    <property type="match status" value="1"/>
</dbReference>
<feature type="coiled-coil region" evidence="7">
    <location>
        <begin position="201"/>
        <end position="235"/>
    </location>
</feature>
<keyword evidence="2" id="KW-0132">Cell division</keyword>
<protein>
    <submittedName>
        <fullName evidence="11">Chromosome partition protein MukF</fullName>
    </submittedName>
</protein>
<dbReference type="InterPro" id="IPR033440">
    <property type="entry name" value="MukF_M"/>
</dbReference>
<name>A0ABV6CBK6_9GAMM</name>
<dbReference type="CDD" id="cd16335">
    <property type="entry name" value="MukF_N"/>
    <property type="match status" value="1"/>
</dbReference>
<keyword evidence="6" id="KW-0131">Cell cycle</keyword>
<reference evidence="11 12" key="1">
    <citation type="submission" date="2024-09" db="EMBL/GenBank/DDBJ databases">
        <authorList>
            <person name="Sun Q."/>
            <person name="Mori K."/>
        </authorList>
    </citation>
    <scope>NUCLEOTIDE SEQUENCE [LARGE SCALE GENOMIC DNA]</scope>
    <source>
        <strain evidence="11 12">CCM 8545</strain>
    </source>
</reference>
<dbReference type="InterPro" id="IPR038198">
    <property type="entry name" value="MukF_C_sf"/>
</dbReference>